<feature type="coiled-coil region" evidence="1">
    <location>
        <begin position="24"/>
        <end position="90"/>
    </location>
</feature>
<keyword evidence="4" id="KW-1185">Reference proteome</keyword>
<name>A0AAD9QEM7_ACRCE</name>
<dbReference type="EMBL" id="JARQWQ010000038">
    <property type="protein sequence ID" value="KAK2559867.1"/>
    <property type="molecule type" value="Genomic_DNA"/>
</dbReference>
<evidence type="ECO:0000313" key="3">
    <source>
        <dbReference type="EMBL" id="KAK2559867.1"/>
    </source>
</evidence>
<protein>
    <submittedName>
        <fullName evidence="3">Uncharacterized protein</fullName>
    </submittedName>
</protein>
<reference evidence="3" key="2">
    <citation type="journal article" date="2023" name="Science">
        <title>Genomic signatures of disease resistance in endangered staghorn corals.</title>
        <authorList>
            <person name="Vollmer S.V."/>
            <person name="Selwyn J.D."/>
            <person name="Despard B.A."/>
            <person name="Roesel C.L."/>
        </authorList>
    </citation>
    <scope>NUCLEOTIDE SEQUENCE</scope>
    <source>
        <strain evidence="3">K2</strain>
    </source>
</reference>
<feature type="compositionally biased region" description="Basic and acidic residues" evidence="2">
    <location>
        <begin position="436"/>
        <end position="446"/>
    </location>
</feature>
<evidence type="ECO:0000313" key="4">
    <source>
        <dbReference type="Proteomes" id="UP001249851"/>
    </source>
</evidence>
<proteinExistence type="predicted"/>
<organism evidence="3 4">
    <name type="scientific">Acropora cervicornis</name>
    <name type="common">Staghorn coral</name>
    <dbReference type="NCBI Taxonomy" id="6130"/>
    <lineage>
        <taxon>Eukaryota</taxon>
        <taxon>Metazoa</taxon>
        <taxon>Cnidaria</taxon>
        <taxon>Anthozoa</taxon>
        <taxon>Hexacorallia</taxon>
        <taxon>Scleractinia</taxon>
        <taxon>Astrocoeniina</taxon>
        <taxon>Acroporidae</taxon>
        <taxon>Acropora</taxon>
    </lineage>
</organism>
<dbReference type="Proteomes" id="UP001249851">
    <property type="component" value="Unassembled WGS sequence"/>
</dbReference>
<evidence type="ECO:0000256" key="1">
    <source>
        <dbReference type="SAM" id="Coils"/>
    </source>
</evidence>
<feature type="region of interest" description="Disordered" evidence="2">
    <location>
        <begin position="408"/>
        <end position="446"/>
    </location>
</feature>
<gene>
    <name evidence="3" type="ORF">P5673_017429</name>
</gene>
<reference evidence="3" key="1">
    <citation type="journal article" date="2023" name="G3 (Bethesda)">
        <title>Whole genome assembly and annotation of the endangered Caribbean coral Acropora cervicornis.</title>
        <authorList>
            <person name="Selwyn J.D."/>
            <person name="Vollmer S.V."/>
        </authorList>
    </citation>
    <scope>NUCLEOTIDE SEQUENCE</scope>
    <source>
        <strain evidence="3">K2</strain>
    </source>
</reference>
<accession>A0AAD9QEM7</accession>
<evidence type="ECO:0000256" key="2">
    <source>
        <dbReference type="SAM" id="MobiDB-lite"/>
    </source>
</evidence>
<keyword evidence="1" id="KW-0175">Coiled coil</keyword>
<sequence length="446" mass="49949">MDSSVQEMSNPSPREVDLFAEEALEEVFETIDNLRSQFDQLQIHCEKLAAEKAKVDQLVIDKETEWQLSKERLQEEIGNLRKVNLQLLASQKSFNQGTVDLGSFVVDSEKVYQEKVEAETKYISSLEWQLVDCEATIASIQVERDRLALELDITLGREQEDLHSLGAVGDSPCRDNLEQLDRGLVESGYVDDMPVRRIRKQPRRHLSDLTTRGNSHLDDFGVVVMVNTSLSDYDVPRLAEKELKGLGNLKRAANFSNINNLDENETFSDKANLNHSQWESFDDTDGALPALSKNKFSDVADANDGRNTGNPDMWSFTPDSIINVSTGEELSADEGRRLSKDMNTIAADNEHMDNHIGDMMTNDVNTGKKASQTDRPRSNTDVPLGANHKLLSESVCAPKNFKDCDNIGKISSSSNANRLDGPTRHLTRRSASDVSSNKKLEEYHKC</sequence>
<feature type="region of interest" description="Disordered" evidence="2">
    <location>
        <begin position="361"/>
        <end position="385"/>
    </location>
</feature>
<dbReference type="AlphaFoldDB" id="A0AAD9QEM7"/>
<comment type="caution">
    <text evidence="3">The sequence shown here is derived from an EMBL/GenBank/DDBJ whole genome shotgun (WGS) entry which is preliminary data.</text>
</comment>